<dbReference type="GeneID" id="18243326"/>
<protein>
    <submittedName>
        <fullName evidence="2">Uncharacterized protein</fullName>
    </submittedName>
</protein>
<dbReference type="HOGENOM" id="CLU_785229_0_0_1"/>
<feature type="region of interest" description="Disordered" evidence="1">
    <location>
        <begin position="165"/>
        <end position="186"/>
    </location>
</feature>
<gene>
    <name evidence="2" type="ORF">BATDEDRAFT_88920</name>
</gene>
<keyword evidence="3" id="KW-1185">Reference proteome</keyword>
<dbReference type="AlphaFoldDB" id="F4P321"/>
<proteinExistence type="predicted"/>
<organism evidence="2 3">
    <name type="scientific">Batrachochytrium dendrobatidis (strain JAM81 / FGSC 10211)</name>
    <name type="common">Frog chytrid fungus</name>
    <dbReference type="NCBI Taxonomy" id="684364"/>
    <lineage>
        <taxon>Eukaryota</taxon>
        <taxon>Fungi</taxon>
        <taxon>Fungi incertae sedis</taxon>
        <taxon>Chytridiomycota</taxon>
        <taxon>Chytridiomycota incertae sedis</taxon>
        <taxon>Chytridiomycetes</taxon>
        <taxon>Rhizophydiales</taxon>
        <taxon>Rhizophydiales incertae sedis</taxon>
        <taxon>Batrachochytrium</taxon>
    </lineage>
</organism>
<dbReference type="Proteomes" id="UP000007241">
    <property type="component" value="Unassembled WGS sequence"/>
</dbReference>
<dbReference type="EMBL" id="GL882884">
    <property type="protein sequence ID" value="EGF80154.1"/>
    <property type="molecule type" value="Genomic_DNA"/>
</dbReference>
<reference evidence="2 3" key="1">
    <citation type="submission" date="2009-12" db="EMBL/GenBank/DDBJ databases">
        <title>The draft genome of Batrachochytrium dendrobatidis.</title>
        <authorList>
            <consortium name="US DOE Joint Genome Institute (JGI-PGF)"/>
            <person name="Kuo A."/>
            <person name="Salamov A."/>
            <person name="Schmutz J."/>
            <person name="Lucas S."/>
            <person name="Pitluck S."/>
            <person name="Rosenblum E."/>
            <person name="Stajich J."/>
            <person name="Eisen M."/>
            <person name="Grigoriev I.V."/>
        </authorList>
    </citation>
    <scope>NUCLEOTIDE SEQUENCE [LARGE SCALE GENOMIC DNA]</scope>
    <source>
        <strain evidence="3">JAM81 / FGSC 10211</strain>
    </source>
</reference>
<evidence type="ECO:0000256" key="1">
    <source>
        <dbReference type="SAM" id="MobiDB-lite"/>
    </source>
</evidence>
<feature type="compositionally biased region" description="Basic and acidic residues" evidence="1">
    <location>
        <begin position="258"/>
        <end position="277"/>
    </location>
</feature>
<evidence type="ECO:0000313" key="2">
    <source>
        <dbReference type="EMBL" id="EGF80154.1"/>
    </source>
</evidence>
<dbReference type="RefSeq" id="XP_006679192.1">
    <property type="nucleotide sequence ID" value="XM_006679129.1"/>
</dbReference>
<sequence>MGCGASKVHEESVVKTTIASSSLPVASAPLPAQNQYASEARVNSAETGQKCTSIKLTAPAELVYVAVAPLSKPVIPSIPSENIKVDVIKIAPVAFEIPLDDLARAPKKTLSHSDEPAPASSKLSLPKLYMSPKDLQDKLANTEARWKVREGLDRLLGVDLDNESDTRRRKRGDMPQLISHKESDPDVLKRRIKEREIAAALNRQREIEKLQAKLARQEQHARRVQERKRAMGAGSNEELRLSWGGEKELNSNYNSSQKLDRDSRSGSLRSSEKDKPYISKGEQSAIGKGSHSLSENSTHGGISTRGSSGRSTITDTTDVGEDISSRQPSATALKAVNHTLGPYTNNSTSEIVL</sequence>
<dbReference type="OrthoDB" id="2125900at2759"/>
<feature type="compositionally biased region" description="Basic and acidic residues" evidence="1">
    <location>
        <begin position="218"/>
        <end position="229"/>
    </location>
</feature>
<evidence type="ECO:0000313" key="3">
    <source>
        <dbReference type="Proteomes" id="UP000007241"/>
    </source>
</evidence>
<name>F4P321_BATDJ</name>
<feature type="compositionally biased region" description="Basic and acidic residues" evidence="1">
    <location>
        <begin position="237"/>
        <end position="249"/>
    </location>
</feature>
<feature type="compositionally biased region" description="Low complexity" evidence="1">
    <location>
        <begin position="300"/>
        <end position="317"/>
    </location>
</feature>
<feature type="region of interest" description="Disordered" evidence="1">
    <location>
        <begin position="218"/>
        <end position="330"/>
    </location>
</feature>
<dbReference type="InParanoid" id="F4P321"/>
<accession>F4P321</accession>